<dbReference type="EMBL" id="KL198006">
    <property type="protein sequence ID" value="KDQ30802.1"/>
    <property type="molecule type" value="Genomic_DNA"/>
</dbReference>
<dbReference type="Gene3D" id="6.10.140.2220">
    <property type="match status" value="1"/>
</dbReference>
<keyword evidence="1" id="KW-0479">Metal-binding</keyword>
<name>A0A067P335_PLEO1</name>
<evidence type="ECO:0000256" key="4">
    <source>
        <dbReference type="PROSITE-ProRule" id="PRU00134"/>
    </source>
</evidence>
<evidence type="ECO:0000313" key="7">
    <source>
        <dbReference type="Proteomes" id="UP000027073"/>
    </source>
</evidence>
<dbReference type="SUPFAM" id="SSF48452">
    <property type="entry name" value="TPR-like"/>
    <property type="match status" value="1"/>
</dbReference>
<dbReference type="OrthoDB" id="2837746at2759"/>
<dbReference type="Pfam" id="PF01753">
    <property type="entry name" value="zf-MYND"/>
    <property type="match status" value="1"/>
</dbReference>
<sequence>MIPAASPGQETSVRQECKKLSFQALQTAHSGNHCAAEQLYLRIVRTKTCVFGAQSVETAASHNALGELYVKMNRLAEAESEFMTAVGIRSRAGPDHVFDAAVSRENLAQVYEMTRRILAAKNMRLLGAPNKILCAYYYCPRAVLSIVQLSTCGQCKAVFYCSDACQLKDWKPRHKRFCKAM</sequence>
<feature type="domain" description="MYND-type" evidence="5">
    <location>
        <begin position="136"/>
        <end position="178"/>
    </location>
</feature>
<evidence type="ECO:0000256" key="3">
    <source>
        <dbReference type="ARBA" id="ARBA00022833"/>
    </source>
</evidence>
<dbReference type="AlphaFoldDB" id="A0A067P335"/>
<evidence type="ECO:0000259" key="5">
    <source>
        <dbReference type="PROSITE" id="PS50865"/>
    </source>
</evidence>
<dbReference type="VEuPathDB" id="FungiDB:PLEOSDRAFT_155470"/>
<keyword evidence="2 4" id="KW-0863">Zinc-finger</keyword>
<dbReference type="HOGENOM" id="CLU_120095_0_0_1"/>
<evidence type="ECO:0000256" key="1">
    <source>
        <dbReference type="ARBA" id="ARBA00022723"/>
    </source>
</evidence>
<evidence type="ECO:0000313" key="6">
    <source>
        <dbReference type="EMBL" id="KDQ30802.1"/>
    </source>
</evidence>
<gene>
    <name evidence="6" type="ORF">PLEOSDRAFT_155470</name>
</gene>
<dbReference type="GO" id="GO:0008270">
    <property type="term" value="F:zinc ion binding"/>
    <property type="evidence" value="ECO:0007669"/>
    <property type="project" value="UniProtKB-KW"/>
</dbReference>
<dbReference type="InParanoid" id="A0A067P335"/>
<evidence type="ECO:0000256" key="2">
    <source>
        <dbReference type="ARBA" id="ARBA00022771"/>
    </source>
</evidence>
<accession>A0A067P335</accession>
<organism evidence="6 7">
    <name type="scientific">Pleurotus ostreatus (strain PC15)</name>
    <name type="common">Oyster mushroom</name>
    <dbReference type="NCBI Taxonomy" id="1137138"/>
    <lineage>
        <taxon>Eukaryota</taxon>
        <taxon>Fungi</taxon>
        <taxon>Dikarya</taxon>
        <taxon>Basidiomycota</taxon>
        <taxon>Agaricomycotina</taxon>
        <taxon>Agaricomycetes</taxon>
        <taxon>Agaricomycetidae</taxon>
        <taxon>Agaricales</taxon>
        <taxon>Pleurotineae</taxon>
        <taxon>Pleurotaceae</taxon>
        <taxon>Pleurotus</taxon>
    </lineage>
</organism>
<dbReference type="InterPro" id="IPR002893">
    <property type="entry name" value="Znf_MYND"/>
</dbReference>
<dbReference type="Proteomes" id="UP000027073">
    <property type="component" value="Unassembled WGS sequence"/>
</dbReference>
<dbReference type="InterPro" id="IPR011990">
    <property type="entry name" value="TPR-like_helical_dom_sf"/>
</dbReference>
<dbReference type="Gene3D" id="1.25.40.10">
    <property type="entry name" value="Tetratricopeptide repeat domain"/>
    <property type="match status" value="1"/>
</dbReference>
<dbReference type="PROSITE" id="PS50865">
    <property type="entry name" value="ZF_MYND_2"/>
    <property type="match status" value="1"/>
</dbReference>
<keyword evidence="3" id="KW-0862">Zinc</keyword>
<reference evidence="7" key="1">
    <citation type="journal article" date="2014" name="Proc. Natl. Acad. Sci. U.S.A.">
        <title>Extensive sampling of basidiomycete genomes demonstrates inadequacy of the white-rot/brown-rot paradigm for wood decay fungi.</title>
        <authorList>
            <person name="Riley R."/>
            <person name="Salamov A.A."/>
            <person name="Brown D.W."/>
            <person name="Nagy L.G."/>
            <person name="Floudas D."/>
            <person name="Held B.W."/>
            <person name="Levasseur A."/>
            <person name="Lombard V."/>
            <person name="Morin E."/>
            <person name="Otillar R."/>
            <person name="Lindquist E.A."/>
            <person name="Sun H."/>
            <person name="LaButti K.M."/>
            <person name="Schmutz J."/>
            <person name="Jabbour D."/>
            <person name="Luo H."/>
            <person name="Baker S.E."/>
            <person name="Pisabarro A.G."/>
            <person name="Walton J.D."/>
            <person name="Blanchette R.A."/>
            <person name="Henrissat B."/>
            <person name="Martin F."/>
            <person name="Cullen D."/>
            <person name="Hibbett D.S."/>
            <person name="Grigoriev I.V."/>
        </authorList>
    </citation>
    <scope>NUCLEOTIDE SEQUENCE [LARGE SCALE GENOMIC DNA]</scope>
    <source>
        <strain evidence="7">PC15</strain>
    </source>
</reference>
<protein>
    <recommendedName>
        <fullName evidence="5">MYND-type domain-containing protein</fullName>
    </recommendedName>
</protein>
<dbReference type="SUPFAM" id="SSF144232">
    <property type="entry name" value="HIT/MYND zinc finger-like"/>
    <property type="match status" value="1"/>
</dbReference>
<proteinExistence type="predicted"/>